<dbReference type="Pfam" id="PF16212">
    <property type="entry name" value="PhoLip_ATPase_C"/>
    <property type="match status" value="1"/>
</dbReference>
<feature type="transmembrane region" description="Helical" evidence="4">
    <location>
        <begin position="55"/>
        <end position="75"/>
    </location>
</feature>
<organism evidence="6 7">
    <name type="scientific">Rhodamnia argentea</name>
    <dbReference type="NCBI Taxonomy" id="178133"/>
    <lineage>
        <taxon>Eukaryota</taxon>
        <taxon>Viridiplantae</taxon>
        <taxon>Streptophyta</taxon>
        <taxon>Embryophyta</taxon>
        <taxon>Tracheophyta</taxon>
        <taxon>Spermatophyta</taxon>
        <taxon>Magnoliopsida</taxon>
        <taxon>eudicotyledons</taxon>
        <taxon>Gunneridae</taxon>
        <taxon>Pentapetalae</taxon>
        <taxon>rosids</taxon>
        <taxon>malvids</taxon>
        <taxon>Myrtales</taxon>
        <taxon>Myrtaceae</taxon>
        <taxon>Myrtoideae</taxon>
        <taxon>Myrteae</taxon>
        <taxon>Australasian group</taxon>
        <taxon>Rhodamnia</taxon>
    </lineage>
</organism>
<keyword evidence="2" id="KW-0479">Metal-binding</keyword>
<dbReference type="PANTHER" id="PTHR24092:SF165">
    <property type="entry name" value="PHOSPHOLIPID-TRANSPORTING ATPASE 8-RELATED"/>
    <property type="match status" value="1"/>
</dbReference>
<keyword evidence="4" id="KW-0472">Membrane</keyword>
<dbReference type="Proteomes" id="UP000827889">
    <property type="component" value="Chromosome 3"/>
</dbReference>
<evidence type="ECO:0000259" key="5">
    <source>
        <dbReference type="Pfam" id="PF16212"/>
    </source>
</evidence>
<dbReference type="PANTHER" id="PTHR24092">
    <property type="entry name" value="PROBABLE PHOSPHOLIPID-TRANSPORTING ATPASE"/>
    <property type="match status" value="1"/>
</dbReference>
<evidence type="ECO:0000256" key="3">
    <source>
        <dbReference type="ARBA" id="ARBA00022842"/>
    </source>
</evidence>
<keyword evidence="6" id="KW-1185">Reference proteome</keyword>
<evidence type="ECO:0000256" key="4">
    <source>
        <dbReference type="SAM" id="Phobius"/>
    </source>
</evidence>
<evidence type="ECO:0000256" key="2">
    <source>
        <dbReference type="ARBA" id="ARBA00022723"/>
    </source>
</evidence>
<gene>
    <name evidence="7" type="primary">LOC115727628</name>
</gene>
<dbReference type="RefSeq" id="XP_048131859.1">
    <property type="nucleotide sequence ID" value="XM_048275902.1"/>
</dbReference>
<accession>A0ABM3H5J4</accession>
<keyword evidence="3" id="KW-0460">Magnesium</keyword>
<sequence length="113" mass="12963">MLQEADIGVGISGVEGMQAVMASDFAIAQFRFLERLLLVHRHWGYRRIAMMICYFFYKNIAFGLTLFCFEAYASFSGQPAYNDWDVILQCILYITSCHSSWGFRSGCFCMPLP</sequence>
<keyword evidence="4" id="KW-1133">Transmembrane helix</keyword>
<keyword evidence="4" id="KW-0812">Transmembrane</keyword>
<reference evidence="7" key="1">
    <citation type="submission" date="2025-08" db="UniProtKB">
        <authorList>
            <consortium name="RefSeq"/>
        </authorList>
    </citation>
    <scope>IDENTIFICATION</scope>
    <source>
        <tissue evidence="7">Leaf</tissue>
    </source>
</reference>
<evidence type="ECO:0000313" key="6">
    <source>
        <dbReference type="Proteomes" id="UP000827889"/>
    </source>
</evidence>
<feature type="domain" description="P-type ATPase C-terminal" evidence="5">
    <location>
        <begin position="20"/>
        <end position="94"/>
    </location>
</feature>
<evidence type="ECO:0000256" key="1">
    <source>
        <dbReference type="ARBA" id="ARBA00004141"/>
    </source>
</evidence>
<dbReference type="Gene3D" id="3.40.50.1000">
    <property type="entry name" value="HAD superfamily/HAD-like"/>
    <property type="match status" value="1"/>
</dbReference>
<name>A0ABM3H5J4_9MYRT</name>
<proteinExistence type="predicted"/>
<dbReference type="InterPro" id="IPR023214">
    <property type="entry name" value="HAD_sf"/>
</dbReference>
<protein>
    <submittedName>
        <fullName evidence="7">Probable phospholipid-transporting ATPase 8</fullName>
    </submittedName>
</protein>
<dbReference type="GeneID" id="115727628"/>
<comment type="subcellular location">
    <subcellularLocation>
        <location evidence="1">Membrane</location>
        <topology evidence="1">Multi-pass membrane protein</topology>
    </subcellularLocation>
</comment>
<evidence type="ECO:0000313" key="7">
    <source>
        <dbReference type="RefSeq" id="XP_048131859.1"/>
    </source>
</evidence>
<dbReference type="InterPro" id="IPR032630">
    <property type="entry name" value="P_typ_ATPase_c"/>
</dbReference>